<dbReference type="FunFam" id="1.10.10.60:FF:000023">
    <property type="entry name" value="protein REVEILLE 6 isoform X1"/>
    <property type="match status" value="1"/>
</dbReference>
<dbReference type="PROSITE" id="PS51293">
    <property type="entry name" value="SANT"/>
    <property type="match status" value="1"/>
</dbReference>
<dbReference type="PROSITE" id="PS51294">
    <property type="entry name" value="HTH_MYB"/>
    <property type="match status" value="1"/>
</dbReference>
<dbReference type="Pfam" id="PF00249">
    <property type="entry name" value="Myb_DNA-binding"/>
    <property type="match status" value="1"/>
</dbReference>
<dbReference type="AlphaFoldDB" id="A0AAD8PB91"/>
<dbReference type="GO" id="GO:0005634">
    <property type="term" value="C:nucleus"/>
    <property type="evidence" value="ECO:0007669"/>
    <property type="project" value="UniProtKB-SubCell"/>
</dbReference>
<organism evidence="10 11">
    <name type="scientific">Tagetes erecta</name>
    <name type="common">African marigold</name>
    <dbReference type="NCBI Taxonomy" id="13708"/>
    <lineage>
        <taxon>Eukaryota</taxon>
        <taxon>Viridiplantae</taxon>
        <taxon>Streptophyta</taxon>
        <taxon>Embryophyta</taxon>
        <taxon>Tracheophyta</taxon>
        <taxon>Spermatophyta</taxon>
        <taxon>Magnoliopsida</taxon>
        <taxon>eudicotyledons</taxon>
        <taxon>Gunneridae</taxon>
        <taxon>Pentapetalae</taxon>
        <taxon>asterids</taxon>
        <taxon>campanulids</taxon>
        <taxon>Asterales</taxon>
        <taxon>Asteraceae</taxon>
        <taxon>Asteroideae</taxon>
        <taxon>Heliantheae alliance</taxon>
        <taxon>Tageteae</taxon>
        <taxon>Tagetes</taxon>
    </lineage>
</organism>
<keyword evidence="11" id="KW-1185">Reference proteome</keyword>
<evidence type="ECO:0000313" key="11">
    <source>
        <dbReference type="Proteomes" id="UP001229421"/>
    </source>
</evidence>
<evidence type="ECO:0000256" key="3">
    <source>
        <dbReference type="ARBA" id="ARBA00023125"/>
    </source>
</evidence>
<dbReference type="CDD" id="cd00167">
    <property type="entry name" value="SANT"/>
    <property type="match status" value="1"/>
</dbReference>
<dbReference type="PANTHER" id="PTHR12802:SF174">
    <property type="entry name" value="LATE ELONGATED HYPOCOTYL-LIKE PROTEIN"/>
    <property type="match status" value="1"/>
</dbReference>
<feature type="domain" description="Myb-like" evidence="7">
    <location>
        <begin position="39"/>
        <end position="89"/>
    </location>
</feature>
<dbReference type="PROSITE" id="PS50090">
    <property type="entry name" value="MYB_LIKE"/>
    <property type="match status" value="1"/>
</dbReference>
<keyword evidence="3" id="KW-0238">DNA-binding</keyword>
<dbReference type="InterPro" id="IPR009057">
    <property type="entry name" value="Homeodomain-like_sf"/>
</dbReference>
<dbReference type="PANTHER" id="PTHR12802">
    <property type="entry name" value="SWI/SNF COMPLEX-RELATED"/>
    <property type="match status" value="1"/>
</dbReference>
<dbReference type="SMART" id="SM00717">
    <property type="entry name" value="SANT"/>
    <property type="match status" value="1"/>
</dbReference>
<dbReference type="InterPro" id="IPR017930">
    <property type="entry name" value="Myb_dom"/>
</dbReference>
<comment type="subcellular location">
    <subcellularLocation>
        <location evidence="1">Nucleus</location>
    </subcellularLocation>
</comment>
<feature type="region of interest" description="Disordered" evidence="6">
    <location>
        <begin position="94"/>
        <end position="233"/>
    </location>
</feature>
<dbReference type="InterPro" id="IPR006447">
    <property type="entry name" value="Myb_dom_plants"/>
</dbReference>
<evidence type="ECO:0000259" key="7">
    <source>
        <dbReference type="PROSITE" id="PS50090"/>
    </source>
</evidence>
<accession>A0AAD8PB91</accession>
<dbReference type="NCBIfam" id="TIGR01557">
    <property type="entry name" value="myb_SHAQKYF"/>
    <property type="match status" value="1"/>
</dbReference>
<evidence type="ECO:0000313" key="10">
    <source>
        <dbReference type="EMBL" id="KAK1439291.1"/>
    </source>
</evidence>
<feature type="compositionally biased region" description="Acidic residues" evidence="6">
    <location>
        <begin position="1"/>
        <end position="11"/>
    </location>
</feature>
<evidence type="ECO:0000259" key="9">
    <source>
        <dbReference type="PROSITE" id="PS51294"/>
    </source>
</evidence>
<gene>
    <name evidence="10" type="ORF">QVD17_05107</name>
</gene>
<dbReference type="InterPro" id="IPR001005">
    <property type="entry name" value="SANT/Myb"/>
</dbReference>
<dbReference type="Proteomes" id="UP001229421">
    <property type="component" value="Unassembled WGS sequence"/>
</dbReference>
<feature type="compositionally biased region" description="Polar residues" evidence="6">
    <location>
        <begin position="172"/>
        <end position="185"/>
    </location>
</feature>
<evidence type="ECO:0000256" key="2">
    <source>
        <dbReference type="ARBA" id="ARBA00023015"/>
    </source>
</evidence>
<keyword evidence="2" id="KW-0805">Transcription regulation</keyword>
<feature type="region of interest" description="Disordered" evidence="6">
    <location>
        <begin position="1"/>
        <end position="28"/>
    </location>
</feature>
<proteinExistence type="predicted"/>
<name>A0AAD8PB91_TARER</name>
<dbReference type="EMBL" id="JAUHHV010000001">
    <property type="protein sequence ID" value="KAK1439291.1"/>
    <property type="molecule type" value="Genomic_DNA"/>
</dbReference>
<comment type="caution">
    <text evidence="10">The sequence shown here is derived from an EMBL/GenBank/DDBJ whole genome shotgun (WGS) entry which is preliminary data.</text>
</comment>
<evidence type="ECO:0000256" key="4">
    <source>
        <dbReference type="ARBA" id="ARBA00023163"/>
    </source>
</evidence>
<evidence type="ECO:0000259" key="8">
    <source>
        <dbReference type="PROSITE" id="PS51293"/>
    </source>
</evidence>
<feature type="domain" description="HTH myb-type" evidence="9">
    <location>
        <begin position="39"/>
        <end position="93"/>
    </location>
</feature>
<feature type="compositionally biased region" description="Polar residues" evidence="6">
    <location>
        <begin position="140"/>
        <end position="162"/>
    </location>
</feature>
<dbReference type="InterPro" id="IPR017884">
    <property type="entry name" value="SANT_dom"/>
</dbReference>
<evidence type="ECO:0000256" key="5">
    <source>
        <dbReference type="ARBA" id="ARBA00023242"/>
    </source>
</evidence>
<reference evidence="10" key="1">
    <citation type="journal article" date="2023" name="bioRxiv">
        <title>Improved chromosome-level genome assembly for marigold (Tagetes erecta).</title>
        <authorList>
            <person name="Jiang F."/>
            <person name="Yuan L."/>
            <person name="Wang S."/>
            <person name="Wang H."/>
            <person name="Xu D."/>
            <person name="Wang A."/>
            <person name="Fan W."/>
        </authorList>
    </citation>
    <scope>NUCLEOTIDE SEQUENCE</scope>
    <source>
        <strain evidence="10">WSJ</strain>
        <tissue evidence="10">Leaf</tissue>
    </source>
</reference>
<protein>
    <submittedName>
        <fullName evidence="10">Uncharacterized protein</fullName>
    </submittedName>
</protein>
<dbReference type="SUPFAM" id="SSF46689">
    <property type="entry name" value="Homeodomain-like"/>
    <property type="match status" value="1"/>
</dbReference>
<evidence type="ECO:0000256" key="6">
    <source>
        <dbReference type="SAM" id="MobiDB-lite"/>
    </source>
</evidence>
<sequence length="412" mass="45458">MVCESMAEDLSEGSASNTVKNDQFTSAEEYAPKVRKPYTITKQRERWSEEEHKKFLEALKLHGRAWRRIEEHVGTKTAVQIRSHAQKFFSKVVRESTSGDASEVKPIEIPPPRPKRKPMHPYPRKLSAPIKTGGQHERSNSPNSSGSDQENQSPTSVLSAGGSNIFGLGDSGSPNTGSSPVSSANGVKPDLAPDENESSPSTKVESCGEENENEKEKEKESSPDTGSTQSLKLFGKTVVVTDILRPSSPNDTCEGNNGNMIPQNLMHVSSLPCGAPVYYLQFLDENSGSSTPMAPWWNPYGGVSYPLVQSSNLVKPTNQYGSEMQNEDLLTGSNTSDTESRVKEEGKKPFLLVASERSAFRKQHRADKNNHNKDGNEKDVCIKGFVPYKRCLEQNSHSSGEEREEQRVRLCL</sequence>
<dbReference type="Gene3D" id="1.10.10.60">
    <property type="entry name" value="Homeodomain-like"/>
    <property type="match status" value="1"/>
</dbReference>
<feature type="compositionally biased region" description="Basic residues" evidence="6">
    <location>
        <begin position="113"/>
        <end position="123"/>
    </location>
</feature>
<feature type="domain" description="SANT" evidence="8">
    <location>
        <begin position="42"/>
        <end position="93"/>
    </location>
</feature>
<dbReference type="GO" id="GO:0010468">
    <property type="term" value="P:regulation of gene expression"/>
    <property type="evidence" value="ECO:0007669"/>
    <property type="project" value="UniProtKB-ARBA"/>
</dbReference>
<keyword evidence="5" id="KW-0539">Nucleus</keyword>
<feature type="compositionally biased region" description="Polar residues" evidence="6">
    <location>
        <begin position="13"/>
        <end position="26"/>
    </location>
</feature>
<evidence type="ECO:0000256" key="1">
    <source>
        <dbReference type="ARBA" id="ARBA00004123"/>
    </source>
</evidence>
<dbReference type="GO" id="GO:0003677">
    <property type="term" value="F:DNA binding"/>
    <property type="evidence" value="ECO:0007669"/>
    <property type="project" value="UniProtKB-KW"/>
</dbReference>
<keyword evidence="4" id="KW-0804">Transcription</keyword>